<protein>
    <submittedName>
        <fullName evidence="1">Uncharacterized protein</fullName>
    </submittedName>
</protein>
<sequence length="300" mass="33050">IPPVIYEEVILSCEGNNLEDITWKQGIKPLFLGGLDVANIPGLLVSYDGELILAKGPHKDIRDNDTYVCFVDTFDDEIAIATYHVRLSGDETTVEATIHGTTESIPVVQPEEEEEDSVQSPDLEFSDLKEEEVAVLANSERIGKRIFEVLLSGGLNVRLLEEIMCSAPSETRAWSEAQAALKECEYEARSSGNLLSNQSVFIGIDFFVELIPSSWFAVTQLHVHDIKKNISVDVFAPMVPVPSSDIIQPSQPNEPVLIMVSESWWNTVQGADSSYGNGLTASILSLQESYRSFLNEDGSP</sequence>
<proteinExistence type="predicted"/>
<comment type="caution">
    <text evidence="1">The sequence shown here is derived from an EMBL/GenBank/DDBJ whole genome shotgun (WGS) entry which is preliminary data.</text>
</comment>
<evidence type="ECO:0000313" key="1">
    <source>
        <dbReference type="EMBL" id="KAK8735709.1"/>
    </source>
</evidence>
<dbReference type="AlphaFoldDB" id="A0AAW0X7K5"/>
<keyword evidence="2" id="KW-1185">Reference proteome</keyword>
<name>A0AAW0X7K5_CHEQU</name>
<accession>A0AAW0X7K5</accession>
<dbReference type="Proteomes" id="UP001445076">
    <property type="component" value="Unassembled WGS sequence"/>
</dbReference>
<organism evidence="1 2">
    <name type="scientific">Cherax quadricarinatus</name>
    <name type="common">Australian red claw crayfish</name>
    <dbReference type="NCBI Taxonomy" id="27406"/>
    <lineage>
        <taxon>Eukaryota</taxon>
        <taxon>Metazoa</taxon>
        <taxon>Ecdysozoa</taxon>
        <taxon>Arthropoda</taxon>
        <taxon>Crustacea</taxon>
        <taxon>Multicrustacea</taxon>
        <taxon>Malacostraca</taxon>
        <taxon>Eumalacostraca</taxon>
        <taxon>Eucarida</taxon>
        <taxon>Decapoda</taxon>
        <taxon>Pleocyemata</taxon>
        <taxon>Astacidea</taxon>
        <taxon>Parastacoidea</taxon>
        <taxon>Parastacidae</taxon>
        <taxon>Cherax</taxon>
    </lineage>
</organism>
<gene>
    <name evidence="1" type="ORF">OTU49_005278</name>
</gene>
<evidence type="ECO:0000313" key="2">
    <source>
        <dbReference type="Proteomes" id="UP001445076"/>
    </source>
</evidence>
<dbReference type="EMBL" id="JARKIK010000046">
    <property type="protein sequence ID" value="KAK8735709.1"/>
    <property type="molecule type" value="Genomic_DNA"/>
</dbReference>
<reference evidence="1 2" key="1">
    <citation type="journal article" date="2024" name="BMC Genomics">
        <title>Genome assembly of redclaw crayfish (Cherax quadricarinatus) provides insights into its immune adaptation and hypoxia tolerance.</title>
        <authorList>
            <person name="Liu Z."/>
            <person name="Zheng J."/>
            <person name="Li H."/>
            <person name="Fang K."/>
            <person name="Wang S."/>
            <person name="He J."/>
            <person name="Zhou D."/>
            <person name="Weng S."/>
            <person name="Chi M."/>
            <person name="Gu Z."/>
            <person name="He J."/>
            <person name="Li F."/>
            <person name="Wang M."/>
        </authorList>
    </citation>
    <scope>NUCLEOTIDE SEQUENCE [LARGE SCALE GENOMIC DNA]</scope>
    <source>
        <strain evidence="1">ZL_2023a</strain>
    </source>
</reference>
<feature type="non-terminal residue" evidence="1">
    <location>
        <position position="1"/>
    </location>
</feature>